<dbReference type="InterPro" id="IPR027417">
    <property type="entry name" value="P-loop_NTPase"/>
</dbReference>
<name>A0AAD7UM75_9STRA</name>
<dbReference type="InterPro" id="IPR032319">
    <property type="entry name" value="CLP1_P"/>
</dbReference>
<keyword evidence="5 6" id="KW-0539">Nucleus</keyword>
<evidence type="ECO:0000259" key="8">
    <source>
        <dbReference type="Pfam" id="PF06807"/>
    </source>
</evidence>
<dbReference type="Gene3D" id="3.40.50.300">
    <property type="entry name" value="P-loop containing nucleotide triphosphate hydrolases"/>
    <property type="match status" value="1"/>
</dbReference>
<evidence type="ECO:0000313" key="11">
    <source>
        <dbReference type="EMBL" id="KAJ8612339.1"/>
    </source>
</evidence>
<feature type="binding site" evidence="6">
    <location>
        <begin position="136"/>
        <end position="141"/>
    </location>
    <ligand>
        <name>ATP</name>
        <dbReference type="ChEBI" id="CHEBI:30616"/>
    </ligand>
</feature>
<feature type="domain" description="Clp1 N-terminal" evidence="9">
    <location>
        <begin position="7"/>
        <end position="99"/>
    </location>
</feature>
<keyword evidence="4 6" id="KW-0067">ATP-binding</keyword>
<gene>
    <name evidence="11" type="ORF">CTAYLR_008361</name>
</gene>
<feature type="domain" description="Clp1 P-loop" evidence="10">
    <location>
        <begin position="133"/>
        <end position="323"/>
    </location>
</feature>
<evidence type="ECO:0000256" key="6">
    <source>
        <dbReference type="HAMAP-Rule" id="MF_03035"/>
    </source>
</evidence>
<dbReference type="GO" id="GO:0005849">
    <property type="term" value="C:mRNA cleavage factor complex"/>
    <property type="evidence" value="ECO:0007669"/>
    <property type="project" value="InterPro"/>
</dbReference>
<comment type="caution">
    <text evidence="6">Lacks conserved residue(s) required for the propagation of feature annotation.</text>
</comment>
<dbReference type="Pfam" id="PF16575">
    <property type="entry name" value="CLP1_P"/>
    <property type="match status" value="1"/>
</dbReference>
<dbReference type="HAMAP" id="MF_03035">
    <property type="entry name" value="Clp1"/>
    <property type="match status" value="1"/>
</dbReference>
<dbReference type="InterPro" id="IPR010655">
    <property type="entry name" value="Clp1_C"/>
</dbReference>
<comment type="caution">
    <text evidence="11">The sequence shown here is derived from an EMBL/GenBank/DDBJ whole genome shotgun (WGS) entry which is preliminary data.</text>
</comment>
<dbReference type="GO" id="GO:0006388">
    <property type="term" value="P:tRNA splicing, via endonucleolytic cleavage and ligation"/>
    <property type="evidence" value="ECO:0007669"/>
    <property type="project" value="TreeGrafter"/>
</dbReference>
<keyword evidence="3 6" id="KW-0547">Nucleotide-binding</keyword>
<feature type="domain" description="Clp1 C-terminal" evidence="8">
    <location>
        <begin position="460"/>
        <end position="501"/>
    </location>
</feature>
<keyword evidence="12" id="KW-1185">Reference proteome</keyword>
<dbReference type="InterPro" id="IPR032324">
    <property type="entry name" value="Clp1_N"/>
</dbReference>
<proteinExistence type="inferred from homology"/>
<reference evidence="11" key="1">
    <citation type="submission" date="2023-01" db="EMBL/GenBank/DDBJ databases">
        <title>Metagenome sequencing of chrysophaentin producing Chrysophaeum taylorii.</title>
        <authorList>
            <person name="Davison J."/>
            <person name="Bewley C."/>
        </authorList>
    </citation>
    <scope>NUCLEOTIDE SEQUENCE</scope>
    <source>
        <strain evidence="11">NIES-1699</strain>
    </source>
</reference>
<dbReference type="InterPro" id="IPR038238">
    <property type="entry name" value="Clp1_C_sf"/>
</dbReference>
<evidence type="ECO:0000259" key="9">
    <source>
        <dbReference type="Pfam" id="PF16573"/>
    </source>
</evidence>
<dbReference type="InterPro" id="IPR045116">
    <property type="entry name" value="Clp1/Grc3"/>
</dbReference>
<evidence type="ECO:0000256" key="4">
    <source>
        <dbReference type="ARBA" id="ARBA00022840"/>
    </source>
</evidence>
<dbReference type="Pfam" id="PF16573">
    <property type="entry name" value="CLP1_N"/>
    <property type="match status" value="1"/>
</dbReference>
<evidence type="ECO:0000313" key="12">
    <source>
        <dbReference type="Proteomes" id="UP001230188"/>
    </source>
</evidence>
<dbReference type="PANTHER" id="PTHR12755:SF6">
    <property type="entry name" value="POLYRIBONUCLEOTIDE 5'-HYDROXYL-KINASE CLP1"/>
    <property type="match status" value="1"/>
</dbReference>
<organism evidence="11 12">
    <name type="scientific">Chrysophaeum taylorii</name>
    <dbReference type="NCBI Taxonomy" id="2483200"/>
    <lineage>
        <taxon>Eukaryota</taxon>
        <taxon>Sar</taxon>
        <taxon>Stramenopiles</taxon>
        <taxon>Ochrophyta</taxon>
        <taxon>Pelagophyceae</taxon>
        <taxon>Pelagomonadales</taxon>
        <taxon>Pelagomonadaceae</taxon>
        <taxon>Chrysophaeum</taxon>
    </lineage>
</organism>
<feature type="region of interest" description="Disordered" evidence="7">
    <location>
        <begin position="304"/>
        <end position="340"/>
    </location>
</feature>
<accession>A0AAD7UM75</accession>
<evidence type="ECO:0000256" key="1">
    <source>
        <dbReference type="ARBA" id="ARBA00004123"/>
    </source>
</evidence>
<dbReference type="GO" id="GO:0005524">
    <property type="term" value="F:ATP binding"/>
    <property type="evidence" value="ECO:0007669"/>
    <property type="project" value="UniProtKB-UniRule"/>
</dbReference>
<feature type="domain" description="Clp1 C-terminal" evidence="8">
    <location>
        <begin position="344"/>
        <end position="406"/>
    </location>
</feature>
<feature type="compositionally biased region" description="Basic and acidic residues" evidence="7">
    <location>
        <begin position="325"/>
        <end position="335"/>
    </location>
</feature>
<protein>
    <recommendedName>
        <fullName evidence="6">Protein CLP1 homolog</fullName>
    </recommendedName>
</protein>
<keyword evidence="2 6" id="KW-0507">mRNA processing</keyword>
<evidence type="ECO:0000256" key="2">
    <source>
        <dbReference type="ARBA" id="ARBA00022664"/>
    </source>
</evidence>
<dbReference type="GO" id="GO:0051731">
    <property type="term" value="F:polynucleotide 5'-hydroxyl-kinase activity"/>
    <property type="evidence" value="ECO:0007669"/>
    <property type="project" value="InterPro"/>
</dbReference>
<comment type="subcellular location">
    <subcellularLocation>
        <location evidence="1 6">Nucleus</location>
    </subcellularLocation>
</comment>
<feature type="binding site" evidence="6">
    <location>
        <position position="13"/>
    </location>
    <ligand>
        <name>ATP</name>
        <dbReference type="ChEBI" id="CHEBI:30616"/>
    </ligand>
</feature>
<dbReference type="InterPro" id="IPR028606">
    <property type="entry name" value="Clp1"/>
</dbReference>
<dbReference type="SUPFAM" id="SSF52540">
    <property type="entry name" value="P-loop containing nucleoside triphosphate hydrolases"/>
    <property type="match status" value="1"/>
</dbReference>
<dbReference type="AlphaFoldDB" id="A0AAD7UM75"/>
<evidence type="ECO:0000256" key="7">
    <source>
        <dbReference type="SAM" id="MobiDB-lite"/>
    </source>
</evidence>
<feature type="compositionally biased region" description="Basic residues" evidence="7">
    <location>
        <begin position="307"/>
        <end position="316"/>
    </location>
</feature>
<sequence>MAGKSWTLEQQSELRLEVGFESWVTIVLKQGTAEVRGIELAANREYTFSGCNLAVFTWHGCGIETRGVPETIYQTSRGETTAAAALNAHTYLEARREAAARAAARDVVEQLSSSSSSSSSERPLKGPRVMVVGPTDSGKSTLCQTLVAYAARMGRDPIYVDLDPSLNDCGVPPGGVAALRVEKTFLSVEEGFSSLACAPVAYWFGYESPSENEELYRHVVDRLALAVSERVSDDARANAAGVVINTCGWVDTAGLGVLKHVAASFAVDVVLVLAHDRLYQDLKAAVPAGVVVANLPRSRGVVDRNPQHRRRARHNKVHDYFYGPRSRDQSTRQDDGSPGLVAPLAPSTLELRFRDVKIFKVLARDAAAVDSMLPVGQGSMLEPLQVVAVPPSTALVHNVLVVCHQREKGGGPFEAPRPINQGANPYQYLLDCVRPRDVVSYNNNHHNLNRPTTCAFTPQAAAGFVVVNNVSTDRGTLTILTPCSGDLPTNNLVLGKIEWMENVGGL</sequence>
<dbReference type="Pfam" id="PF06807">
    <property type="entry name" value="Clp1"/>
    <property type="match status" value="2"/>
</dbReference>
<dbReference type="Gene3D" id="2.40.30.330">
    <property type="entry name" value="Pre-mRNA cleavage complex subunit Clp1, C-terminal domain"/>
    <property type="match status" value="1"/>
</dbReference>
<evidence type="ECO:0000256" key="5">
    <source>
        <dbReference type="ARBA" id="ARBA00023242"/>
    </source>
</evidence>
<dbReference type="PANTHER" id="PTHR12755">
    <property type="entry name" value="CLEAVAGE/POLYADENYLATION FACTOR IA SUBUNIT CLP1P"/>
    <property type="match status" value="1"/>
</dbReference>
<dbReference type="EMBL" id="JAQMWT010000054">
    <property type="protein sequence ID" value="KAJ8612339.1"/>
    <property type="molecule type" value="Genomic_DNA"/>
</dbReference>
<dbReference type="Proteomes" id="UP001230188">
    <property type="component" value="Unassembled WGS sequence"/>
</dbReference>
<dbReference type="InterPro" id="IPR038239">
    <property type="entry name" value="Clp1_N_sf"/>
</dbReference>
<dbReference type="GO" id="GO:0031124">
    <property type="term" value="P:mRNA 3'-end processing"/>
    <property type="evidence" value="ECO:0007669"/>
    <property type="project" value="UniProtKB-UniRule"/>
</dbReference>
<dbReference type="Gene3D" id="2.60.120.1030">
    <property type="entry name" value="Clp1, DNA binding domain"/>
    <property type="match status" value="1"/>
</dbReference>
<evidence type="ECO:0000259" key="10">
    <source>
        <dbReference type="Pfam" id="PF16575"/>
    </source>
</evidence>
<evidence type="ECO:0000256" key="3">
    <source>
        <dbReference type="ARBA" id="ARBA00022741"/>
    </source>
</evidence>
<comment type="function">
    <text evidence="6">Required for endonucleolytic cleavage during polyadenylation-dependent pre-mRNA 3'-end formation.</text>
</comment>
<comment type="similarity">
    <text evidence="6">Belongs to the Clp1 family. Clp1 subfamily.</text>
</comment>